<dbReference type="EMBL" id="RQWK01000002">
    <property type="protein sequence ID" value="KAA9405119.1"/>
    <property type="molecule type" value="Genomic_DNA"/>
</dbReference>
<organism evidence="2 3">
    <name type="scientific">Haloarcula hispanica</name>
    <dbReference type="NCBI Taxonomy" id="51589"/>
    <lineage>
        <taxon>Archaea</taxon>
        <taxon>Methanobacteriati</taxon>
        <taxon>Methanobacteriota</taxon>
        <taxon>Stenosarchaea group</taxon>
        <taxon>Halobacteria</taxon>
        <taxon>Halobacteriales</taxon>
        <taxon>Haloarculaceae</taxon>
        <taxon>Haloarcula</taxon>
    </lineage>
</organism>
<protein>
    <recommendedName>
        <fullName evidence="4">Sulfatase N-terminal domain-containing protein</fullName>
    </recommendedName>
</protein>
<evidence type="ECO:0000313" key="2">
    <source>
        <dbReference type="EMBL" id="KAA9405119.1"/>
    </source>
</evidence>
<evidence type="ECO:0000256" key="1">
    <source>
        <dbReference type="SAM" id="MobiDB-lite"/>
    </source>
</evidence>
<name>A0A5J5LFV3_HALHI</name>
<comment type="caution">
    <text evidence="2">The sequence shown here is derived from an EMBL/GenBank/DDBJ whole genome shotgun (WGS) entry which is preliminary data.</text>
</comment>
<evidence type="ECO:0008006" key="4">
    <source>
        <dbReference type="Google" id="ProtNLM"/>
    </source>
</evidence>
<dbReference type="InterPro" id="IPR017850">
    <property type="entry name" value="Alkaline_phosphatase_core_sf"/>
</dbReference>
<sequence length="330" mass="38166">MQTNIHEWLRTLTGDQVDGGEEGLRYFLGGAYNGLYFSLTTQYPLGTNIYEKKWDLLIVLDACRVDALREVAPEFEFIDRVDSVWSTGSSSHEWLCKTFTQEHADEISDTVYLSTNPHTQPTFKDGKRPPRKYVVPVTWADWNVVDESQFKLLKQLSRHHRYEDYFDTIPPNIVTDQAILAGRQLDFERMILHYYQPHRPHVASAYREQRDITDAEDHPWEAIERGEISKQEAWENYLDNLRLVLGSIRRLLSNIDAERVAITADHGELFGEMKQYGHPEGIPHPHLKKVPWAVTSATDQKTSNPCVSVAEQEEPSKSDVEDRLKHLGYI</sequence>
<proteinExistence type="predicted"/>
<dbReference type="SUPFAM" id="SSF53649">
    <property type="entry name" value="Alkaline phosphatase-like"/>
    <property type="match status" value="1"/>
</dbReference>
<gene>
    <name evidence="2" type="ORF">EGO51_17485</name>
</gene>
<dbReference type="AlphaFoldDB" id="A0A5J5LFV3"/>
<dbReference type="Proteomes" id="UP000326244">
    <property type="component" value="Unassembled WGS sequence"/>
</dbReference>
<accession>A0A5J5LFV3</accession>
<evidence type="ECO:0000313" key="3">
    <source>
        <dbReference type="Proteomes" id="UP000326244"/>
    </source>
</evidence>
<dbReference type="Gene3D" id="3.40.720.10">
    <property type="entry name" value="Alkaline Phosphatase, subunit A"/>
    <property type="match status" value="1"/>
</dbReference>
<reference evidence="2 3" key="1">
    <citation type="submission" date="2018-11" db="EMBL/GenBank/DDBJ databases">
        <title>Genomic analysis of Haloarcula hispanica CBA1121.</title>
        <authorList>
            <person name="Kim Y.B."/>
            <person name="Roh S.W."/>
        </authorList>
    </citation>
    <scope>NUCLEOTIDE SEQUENCE [LARGE SCALE GENOMIC DNA]</scope>
    <source>
        <strain evidence="2 3">CBA1121</strain>
    </source>
</reference>
<feature type="region of interest" description="Disordered" evidence="1">
    <location>
        <begin position="299"/>
        <end position="322"/>
    </location>
</feature>